<proteinExistence type="predicted"/>
<dbReference type="Proteomes" id="UP000249282">
    <property type="component" value="Unassembled WGS sequence"/>
</dbReference>
<sequence length="33" mass="3340">MVSCAQAKAALKCGNSRLDRDGDGIPCENVCGG</sequence>
<dbReference type="EMBL" id="QFQJ01000002">
    <property type="protein sequence ID" value="PZQ93796.1"/>
    <property type="molecule type" value="Genomic_DNA"/>
</dbReference>
<dbReference type="AlphaFoldDB" id="A0A2W5RVQ7"/>
<comment type="caution">
    <text evidence="2">The sequence shown here is derived from an EMBL/GenBank/DDBJ whole genome shotgun (WGS) entry which is preliminary data.</text>
</comment>
<name>A0A2W5RVQ7_ACIJO</name>
<feature type="domain" description="Excalibur calcium-binding" evidence="1">
    <location>
        <begin position="4"/>
        <end position="28"/>
    </location>
</feature>
<reference evidence="2 3" key="1">
    <citation type="submission" date="2017-11" db="EMBL/GenBank/DDBJ databases">
        <title>Infants hospitalized years apart are colonized by the same room-sourced microbial strains.</title>
        <authorList>
            <person name="Brooks B."/>
            <person name="Olm M.R."/>
            <person name="Firek B.A."/>
            <person name="Baker R."/>
            <person name="Thomas B.C."/>
            <person name="Morowitz M.J."/>
            <person name="Banfield J.F."/>
        </authorList>
    </citation>
    <scope>NUCLEOTIDE SEQUENCE [LARGE SCALE GENOMIC DNA]</scope>
    <source>
        <strain evidence="2">S2_003_000_R3_20</strain>
    </source>
</reference>
<gene>
    <name evidence="2" type="ORF">DI542_00715</name>
</gene>
<accession>A0A2W5RVQ7</accession>
<dbReference type="Pfam" id="PF05901">
    <property type="entry name" value="Excalibur"/>
    <property type="match status" value="1"/>
</dbReference>
<protein>
    <recommendedName>
        <fullName evidence="1">Excalibur calcium-binding domain-containing protein</fullName>
    </recommendedName>
</protein>
<organism evidence="2 3">
    <name type="scientific">Acinetobacter johnsonii</name>
    <dbReference type="NCBI Taxonomy" id="40214"/>
    <lineage>
        <taxon>Bacteria</taxon>
        <taxon>Pseudomonadati</taxon>
        <taxon>Pseudomonadota</taxon>
        <taxon>Gammaproteobacteria</taxon>
        <taxon>Moraxellales</taxon>
        <taxon>Moraxellaceae</taxon>
        <taxon>Acinetobacter</taxon>
    </lineage>
</organism>
<dbReference type="InterPro" id="IPR008613">
    <property type="entry name" value="Excalibur_Ca-bd_domain"/>
</dbReference>
<evidence type="ECO:0000313" key="3">
    <source>
        <dbReference type="Proteomes" id="UP000249282"/>
    </source>
</evidence>
<evidence type="ECO:0000259" key="1">
    <source>
        <dbReference type="Pfam" id="PF05901"/>
    </source>
</evidence>
<evidence type="ECO:0000313" key="2">
    <source>
        <dbReference type="EMBL" id="PZQ93796.1"/>
    </source>
</evidence>